<dbReference type="Pfam" id="PF11174">
    <property type="entry name" value="DUF2970"/>
    <property type="match status" value="1"/>
</dbReference>
<dbReference type="EMBL" id="QGTJ01000010">
    <property type="protein sequence ID" value="PWV59555.1"/>
    <property type="molecule type" value="Genomic_DNA"/>
</dbReference>
<evidence type="ECO:0000256" key="1">
    <source>
        <dbReference type="SAM" id="Phobius"/>
    </source>
</evidence>
<dbReference type="RefSeq" id="WP_110019604.1">
    <property type="nucleotide sequence ID" value="NZ_QGTJ01000010.1"/>
</dbReference>
<proteinExistence type="predicted"/>
<keyword evidence="3" id="KW-1185">Reference proteome</keyword>
<accession>A0A317MRQ3</accession>
<evidence type="ECO:0000313" key="2">
    <source>
        <dbReference type="EMBL" id="PWV59555.1"/>
    </source>
</evidence>
<dbReference type="Proteomes" id="UP000246569">
    <property type="component" value="Unassembled WGS sequence"/>
</dbReference>
<name>A0A317MRQ3_9GAMM</name>
<keyword evidence="1" id="KW-0472">Membrane</keyword>
<evidence type="ECO:0008006" key="4">
    <source>
        <dbReference type="Google" id="ProtNLM"/>
    </source>
</evidence>
<dbReference type="AlphaFoldDB" id="A0A317MRQ3"/>
<keyword evidence="1" id="KW-0812">Transmembrane</keyword>
<dbReference type="InterPro" id="IPR021344">
    <property type="entry name" value="DUF2970"/>
</dbReference>
<keyword evidence="1" id="KW-1133">Transmembrane helix</keyword>
<comment type="caution">
    <text evidence="2">The sequence shown here is derived from an EMBL/GenBank/DDBJ whole genome shotgun (WGS) entry which is preliminary data.</text>
</comment>
<reference evidence="2 3" key="1">
    <citation type="submission" date="2018-05" db="EMBL/GenBank/DDBJ databases">
        <title>Genomic Encyclopedia of Type Strains, Phase IV (KMG-IV): sequencing the most valuable type-strain genomes for metagenomic binning, comparative biology and taxonomic classification.</title>
        <authorList>
            <person name="Goeker M."/>
        </authorList>
    </citation>
    <scope>NUCLEOTIDE SEQUENCE [LARGE SCALE GENOMIC DNA]</scope>
    <source>
        <strain evidence="2 3">DSM 23606</strain>
    </source>
</reference>
<evidence type="ECO:0000313" key="3">
    <source>
        <dbReference type="Proteomes" id="UP000246569"/>
    </source>
</evidence>
<feature type="transmembrane region" description="Helical" evidence="1">
    <location>
        <begin position="40"/>
        <end position="66"/>
    </location>
</feature>
<gene>
    <name evidence="2" type="ORF">C7443_110100</name>
</gene>
<dbReference type="OrthoDB" id="5625885at2"/>
<protein>
    <recommendedName>
        <fullName evidence="4">DUF2970 family protein</fullName>
    </recommendedName>
</protein>
<organism evidence="2 3">
    <name type="scientific">Plasticicumulans acidivorans</name>
    <dbReference type="NCBI Taxonomy" id="886464"/>
    <lineage>
        <taxon>Bacteria</taxon>
        <taxon>Pseudomonadati</taxon>
        <taxon>Pseudomonadota</taxon>
        <taxon>Gammaproteobacteria</taxon>
        <taxon>Candidatus Competibacteraceae</taxon>
        <taxon>Plasticicumulans</taxon>
    </lineage>
</organism>
<sequence>MNEPREPAPSLWQVIKSVLWAFVGVQKDANRRRDFSRGRAGQFIVVGLLATVVFVLLLIGLVQLVLHLAGA</sequence>